<evidence type="ECO:0000313" key="2">
    <source>
        <dbReference type="Proteomes" id="UP000193224"/>
    </source>
</evidence>
<gene>
    <name evidence="1" type="ORF">ROA7745_02822</name>
</gene>
<sequence length="192" mass="20366">MRSKGEFLSQVAAATLCFSLGMATVAYTQSVGEIMKDADPRKLAIVFAGQCVQSEADIDKVKAAADLLEYIPLDEQAMVAFGAAEPSEDQMGWLVGSGDGAPYLLGVNTGAFNGRSFSVCTVSNPYVSGAQVVDAFLENAGQLELISDETRFGQRQRFWRIVGWLDGAIINSVEGTVEMGGGVTLSVLVPSR</sequence>
<accession>A0A1X7BTQ1</accession>
<evidence type="ECO:0000313" key="1">
    <source>
        <dbReference type="EMBL" id="SMC12988.1"/>
    </source>
</evidence>
<dbReference type="Proteomes" id="UP000193224">
    <property type="component" value="Unassembled WGS sequence"/>
</dbReference>
<reference evidence="1 2" key="1">
    <citation type="submission" date="2017-03" db="EMBL/GenBank/DDBJ databases">
        <authorList>
            <person name="Afonso C.L."/>
            <person name="Miller P.J."/>
            <person name="Scott M.A."/>
            <person name="Spackman E."/>
            <person name="Goraichik I."/>
            <person name="Dimitrov K.M."/>
            <person name="Suarez D.L."/>
            <person name="Swayne D.E."/>
        </authorList>
    </citation>
    <scope>NUCLEOTIDE SEQUENCE [LARGE SCALE GENOMIC DNA]</scope>
    <source>
        <strain evidence="1 2">CECT 7745</strain>
    </source>
</reference>
<organism evidence="1 2">
    <name type="scientific">Roseovarius aestuarii</name>
    <dbReference type="NCBI Taxonomy" id="475083"/>
    <lineage>
        <taxon>Bacteria</taxon>
        <taxon>Pseudomonadati</taxon>
        <taxon>Pseudomonadota</taxon>
        <taxon>Alphaproteobacteria</taxon>
        <taxon>Rhodobacterales</taxon>
        <taxon>Roseobacteraceae</taxon>
        <taxon>Roseovarius</taxon>
    </lineage>
</organism>
<keyword evidence="2" id="KW-1185">Reference proteome</keyword>
<dbReference type="AlphaFoldDB" id="A0A1X7BTQ1"/>
<proteinExistence type="predicted"/>
<dbReference type="EMBL" id="FWXB01000010">
    <property type="protein sequence ID" value="SMC12988.1"/>
    <property type="molecule type" value="Genomic_DNA"/>
</dbReference>
<name>A0A1X7BTQ1_9RHOB</name>
<protein>
    <submittedName>
        <fullName evidence="1">Uncharacterized protein</fullName>
    </submittedName>
</protein>